<dbReference type="Gene3D" id="2.70.40.10">
    <property type="match status" value="1"/>
</dbReference>
<keyword evidence="4" id="KW-0546">Nucleotide metabolism</keyword>
<dbReference type="InterPro" id="IPR033704">
    <property type="entry name" value="dUTPase_trimeric"/>
</dbReference>
<evidence type="ECO:0000313" key="8">
    <source>
        <dbReference type="Proteomes" id="UP000184731"/>
    </source>
</evidence>
<dbReference type="InterPro" id="IPR036157">
    <property type="entry name" value="dUTPase-like_sf"/>
</dbReference>
<comment type="similarity">
    <text evidence="1">Belongs to the dUTPase family.</text>
</comment>
<organism evidence="7 8">
    <name type="scientific">Silvanigrella aquatica</name>
    <dbReference type="NCBI Taxonomy" id="1915309"/>
    <lineage>
        <taxon>Bacteria</taxon>
        <taxon>Pseudomonadati</taxon>
        <taxon>Bdellovibrionota</taxon>
        <taxon>Oligoflexia</taxon>
        <taxon>Silvanigrellales</taxon>
        <taxon>Silvanigrellaceae</taxon>
        <taxon>Silvanigrella</taxon>
    </lineage>
</organism>
<dbReference type="PANTHER" id="PTHR11241:SF0">
    <property type="entry name" value="DEOXYURIDINE 5'-TRIPHOSPHATE NUCLEOTIDOHYDROLASE"/>
    <property type="match status" value="1"/>
</dbReference>
<dbReference type="RefSeq" id="WP_148696657.1">
    <property type="nucleotide sequence ID" value="NZ_CP017834.1"/>
</dbReference>
<dbReference type="Pfam" id="PF00692">
    <property type="entry name" value="dUTPase"/>
    <property type="match status" value="1"/>
</dbReference>
<keyword evidence="8" id="KW-1185">Reference proteome</keyword>
<evidence type="ECO:0000256" key="1">
    <source>
        <dbReference type="ARBA" id="ARBA00006581"/>
    </source>
</evidence>
<name>A0A1L4CYB5_9BACT</name>
<keyword evidence="3" id="KW-0378">Hydrolase</keyword>
<evidence type="ECO:0000259" key="6">
    <source>
        <dbReference type="Pfam" id="PF00692"/>
    </source>
</evidence>
<dbReference type="PANTHER" id="PTHR11241">
    <property type="entry name" value="DEOXYURIDINE 5'-TRIPHOSPHATE NUCLEOTIDOHYDROLASE"/>
    <property type="match status" value="1"/>
</dbReference>
<dbReference type="InterPro" id="IPR008181">
    <property type="entry name" value="dUTPase"/>
</dbReference>
<dbReference type="GO" id="GO:0006226">
    <property type="term" value="P:dUMP biosynthetic process"/>
    <property type="evidence" value="ECO:0007669"/>
    <property type="project" value="InterPro"/>
</dbReference>
<dbReference type="GO" id="GO:0046081">
    <property type="term" value="P:dUTP catabolic process"/>
    <property type="evidence" value="ECO:0007669"/>
    <property type="project" value="InterPro"/>
</dbReference>
<dbReference type="OrthoDB" id="5293300at2"/>
<dbReference type="STRING" id="1915309.AXG55_03040"/>
<reference evidence="7 8" key="1">
    <citation type="submission" date="2016-10" db="EMBL/GenBank/DDBJ databases">
        <title>Silvanigrella aquatica sp. nov., isolated from a freshwater lake located in the Black Forest, Germany, description of Silvanigrellaceae fam. nov., Silvanigrellales ord. nov., reclassification of the order Bdellovibrionales in the class Oligoflexia, reclassification of the families Bacteriovoracaceae and Halobacteriovoraceae in the new order Bacteriovoracales ord. nov., and reclassification of the family Pseudobacteriovoracaceae in the order Oligoflexiales.</title>
        <authorList>
            <person name="Hahn M.W."/>
            <person name="Schmidt J."/>
            <person name="Koll U."/>
            <person name="Rohde M."/>
            <person name="Verbag S."/>
            <person name="Pitt A."/>
            <person name="Nakai R."/>
            <person name="Naganuma T."/>
            <person name="Lang E."/>
        </authorList>
    </citation>
    <scope>NUCLEOTIDE SEQUENCE [LARGE SCALE GENOMIC DNA]</scope>
    <source>
        <strain evidence="7 8">MWH-Nonnen-W8red</strain>
    </source>
</reference>
<dbReference type="NCBIfam" id="TIGR00576">
    <property type="entry name" value="dut"/>
    <property type="match status" value="1"/>
</dbReference>
<dbReference type="NCBIfam" id="NF001862">
    <property type="entry name" value="PRK00601.1"/>
    <property type="match status" value="1"/>
</dbReference>
<dbReference type="GO" id="GO:0004170">
    <property type="term" value="F:dUTP diphosphatase activity"/>
    <property type="evidence" value="ECO:0007669"/>
    <property type="project" value="UniProtKB-EC"/>
</dbReference>
<dbReference type="AlphaFoldDB" id="A0A1L4CYB5"/>
<evidence type="ECO:0000313" key="7">
    <source>
        <dbReference type="EMBL" id="APJ02942.1"/>
    </source>
</evidence>
<protein>
    <recommendedName>
        <fullName evidence="2">dUTP diphosphatase</fullName>
        <ecNumber evidence="2">3.6.1.23</ecNumber>
    </recommendedName>
</protein>
<dbReference type="InterPro" id="IPR029054">
    <property type="entry name" value="dUTPase-like"/>
</dbReference>
<dbReference type="EMBL" id="CP017834">
    <property type="protein sequence ID" value="APJ02942.1"/>
    <property type="molecule type" value="Genomic_DNA"/>
</dbReference>
<dbReference type="GO" id="GO:0000287">
    <property type="term" value="F:magnesium ion binding"/>
    <property type="evidence" value="ECO:0007669"/>
    <property type="project" value="InterPro"/>
</dbReference>
<proteinExistence type="inferred from homology"/>
<dbReference type="CDD" id="cd07557">
    <property type="entry name" value="trimeric_dUTPase"/>
    <property type="match status" value="1"/>
</dbReference>
<evidence type="ECO:0000256" key="2">
    <source>
        <dbReference type="ARBA" id="ARBA00012379"/>
    </source>
</evidence>
<gene>
    <name evidence="7" type="ORF">AXG55_03040</name>
</gene>
<dbReference type="SUPFAM" id="SSF51283">
    <property type="entry name" value="dUTPase-like"/>
    <property type="match status" value="1"/>
</dbReference>
<dbReference type="Proteomes" id="UP000184731">
    <property type="component" value="Chromosome"/>
</dbReference>
<dbReference type="EC" id="3.6.1.23" evidence="2"/>
<feature type="domain" description="dUTPase-like" evidence="6">
    <location>
        <begin position="70"/>
        <end position="149"/>
    </location>
</feature>
<evidence type="ECO:0000256" key="5">
    <source>
        <dbReference type="ARBA" id="ARBA00047686"/>
    </source>
</evidence>
<accession>A0A1L4CYB5</accession>
<evidence type="ECO:0000256" key="4">
    <source>
        <dbReference type="ARBA" id="ARBA00023080"/>
    </source>
</evidence>
<sequence length="151" mass="16359">MLKLEHSGTGEIFYATKHSAGFDICANQNLTIRPQEWALVKTGLRIVESQGAGFVQFGSQELFAVPEMQIRPRSGLAFKNGITVLNAPSTIDADYRGEIMITLINHSKNDFIINAGDRIAQGICSLAIHLPGLKVRDVERGEGGFGSSGKN</sequence>
<comment type="catalytic activity">
    <reaction evidence="5">
        <text>dUTP + H2O = dUMP + diphosphate + H(+)</text>
        <dbReference type="Rhea" id="RHEA:10248"/>
        <dbReference type="ChEBI" id="CHEBI:15377"/>
        <dbReference type="ChEBI" id="CHEBI:15378"/>
        <dbReference type="ChEBI" id="CHEBI:33019"/>
        <dbReference type="ChEBI" id="CHEBI:61555"/>
        <dbReference type="ChEBI" id="CHEBI:246422"/>
        <dbReference type="EC" id="3.6.1.23"/>
    </reaction>
</comment>
<evidence type="ECO:0000256" key="3">
    <source>
        <dbReference type="ARBA" id="ARBA00022801"/>
    </source>
</evidence>
<dbReference type="KEGG" id="saqi:AXG55_03040"/>